<dbReference type="Proteomes" id="UP000297714">
    <property type="component" value="Unassembled WGS sequence"/>
</dbReference>
<dbReference type="AlphaFoldDB" id="A0A4Z0YC71"/>
<sequence length="256" mass="28109">MNVLITAGGTSEKIDDVRKISNTATGRLGSLIADCFLTDESVSVTCLCSENAVLPKKPRARILRISDVQSLQRTVEEEMHARAYDAVIHSMAVSDYRVKYSAPSEWLAAQLAKSVGNGSQNPESLAAQIHSALLSCGGGDRPKKISSDIENVFLCLEKTPKIIGLFKKLQPQTILVGFKLLAGVEETELLDAARNLMKRNECDFVLANDQEKIDENRHEAILLGKDHSMTRLHTKDEIAAAIKEHVMRKAKEGGQK</sequence>
<dbReference type="GO" id="GO:0016874">
    <property type="term" value="F:ligase activity"/>
    <property type="evidence" value="ECO:0007669"/>
    <property type="project" value="UniProtKB-KW"/>
</dbReference>
<dbReference type="Pfam" id="PF04127">
    <property type="entry name" value="DFP"/>
    <property type="match status" value="2"/>
</dbReference>
<evidence type="ECO:0000259" key="1">
    <source>
        <dbReference type="Pfam" id="PF04127"/>
    </source>
</evidence>
<gene>
    <name evidence="2" type="ORF">CAGA_09210</name>
</gene>
<accession>A0A4Z0YC71</accession>
<dbReference type="InterPro" id="IPR007085">
    <property type="entry name" value="DNA/pantothenate-metab_flavo_C"/>
</dbReference>
<feature type="domain" description="DNA/pantothenate metabolism flavoprotein C-terminal" evidence="1">
    <location>
        <begin position="143"/>
        <end position="247"/>
    </location>
</feature>
<evidence type="ECO:0000313" key="2">
    <source>
        <dbReference type="EMBL" id="TGJ76851.1"/>
    </source>
</evidence>
<reference evidence="2 3" key="1">
    <citation type="submission" date="2019-04" db="EMBL/GenBank/DDBJ databases">
        <authorList>
            <person name="Poehlein A."/>
            <person name="Bengelsdorf F.R."/>
            <person name="Duerre P."/>
            <person name="Daniel R."/>
        </authorList>
    </citation>
    <scope>NUCLEOTIDE SEQUENCE [LARGE SCALE GENOMIC DNA]</scope>
    <source>
        <strain evidence="2 3">BS-1</strain>
    </source>
</reference>
<comment type="caution">
    <text evidence="2">The sequence shown here is derived from an EMBL/GenBank/DDBJ whole genome shotgun (WGS) entry which is preliminary data.</text>
</comment>
<dbReference type="RefSeq" id="WP_135658256.1">
    <property type="nucleotide sequence ID" value="NZ_SRMQ01000003.1"/>
</dbReference>
<dbReference type="GO" id="GO:0015937">
    <property type="term" value="P:coenzyme A biosynthetic process"/>
    <property type="evidence" value="ECO:0007669"/>
    <property type="project" value="UniProtKB-ARBA"/>
</dbReference>
<dbReference type="SUPFAM" id="SSF102645">
    <property type="entry name" value="CoaB-like"/>
    <property type="match status" value="1"/>
</dbReference>
<keyword evidence="3" id="KW-1185">Reference proteome</keyword>
<organism evidence="2 3">
    <name type="scientific">Caproiciproducens galactitolivorans</name>
    <dbReference type="NCBI Taxonomy" id="642589"/>
    <lineage>
        <taxon>Bacteria</taxon>
        <taxon>Bacillati</taxon>
        <taxon>Bacillota</taxon>
        <taxon>Clostridia</taxon>
        <taxon>Eubacteriales</taxon>
        <taxon>Acutalibacteraceae</taxon>
        <taxon>Caproiciproducens</taxon>
    </lineage>
</organism>
<keyword evidence="2" id="KW-0436">Ligase</keyword>
<proteinExistence type="predicted"/>
<evidence type="ECO:0000313" key="3">
    <source>
        <dbReference type="Proteomes" id="UP000297714"/>
    </source>
</evidence>
<dbReference type="InterPro" id="IPR035929">
    <property type="entry name" value="CoaB-like_sf"/>
</dbReference>
<protein>
    <submittedName>
        <fullName evidence="2">Phosphopantothenate--cysteine ligase</fullName>
    </submittedName>
</protein>
<dbReference type="EMBL" id="SRMQ01000003">
    <property type="protein sequence ID" value="TGJ76851.1"/>
    <property type="molecule type" value="Genomic_DNA"/>
</dbReference>
<feature type="domain" description="DNA/pantothenate metabolism flavoprotein C-terminal" evidence="1">
    <location>
        <begin position="2"/>
        <end position="102"/>
    </location>
</feature>
<dbReference type="Gene3D" id="3.40.50.10300">
    <property type="entry name" value="CoaB-like"/>
    <property type="match status" value="1"/>
</dbReference>
<name>A0A4Z0YC71_9FIRM</name>
<dbReference type="OrthoDB" id="9802554at2"/>